<keyword evidence="4" id="KW-1185">Reference proteome</keyword>
<feature type="chain" id="PRO_5041649409" description="Ig-like domain-containing protein" evidence="1">
    <location>
        <begin position="23"/>
        <end position="158"/>
    </location>
</feature>
<gene>
    <name evidence="3" type="ORF">Q5P01_004631</name>
</gene>
<sequence length="158" mass="18065">MVDFKWMTGLLFVMQLLQFTVTSLHSYTTFEKEGGRQQGSDSEVHLSVVTMTEHTVRDKVTLNCSVTSRPDCRHTVKWLYDEQNHELTPSHSDCSATVTFNGEKSNYDESFKCEVKQIHSSQGPTVKVQQFTFTRQTPSEKPGDCRDILISLFTSEVF</sequence>
<comment type="caution">
    <text evidence="3">The sequence shown here is derived from an EMBL/GenBank/DDBJ whole genome shotgun (WGS) entry which is preliminary data.</text>
</comment>
<dbReference type="InterPro" id="IPR007110">
    <property type="entry name" value="Ig-like_dom"/>
</dbReference>
<evidence type="ECO:0000313" key="3">
    <source>
        <dbReference type="EMBL" id="KAK2855896.1"/>
    </source>
</evidence>
<evidence type="ECO:0000313" key="4">
    <source>
        <dbReference type="Proteomes" id="UP001187415"/>
    </source>
</evidence>
<proteinExistence type="predicted"/>
<dbReference type="Proteomes" id="UP001187415">
    <property type="component" value="Unassembled WGS sequence"/>
</dbReference>
<keyword evidence="1" id="KW-0732">Signal</keyword>
<feature type="signal peptide" evidence="1">
    <location>
        <begin position="1"/>
        <end position="22"/>
    </location>
</feature>
<reference evidence="3" key="1">
    <citation type="submission" date="2023-07" db="EMBL/GenBank/DDBJ databases">
        <title>Chromosome-level Genome Assembly of Striped Snakehead (Channa striata).</title>
        <authorList>
            <person name="Liu H."/>
        </authorList>
    </citation>
    <scope>NUCLEOTIDE SEQUENCE</scope>
    <source>
        <strain evidence="3">Gz</strain>
        <tissue evidence="3">Muscle</tissue>
    </source>
</reference>
<name>A0AA88T2D0_CHASR</name>
<evidence type="ECO:0000259" key="2">
    <source>
        <dbReference type="PROSITE" id="PS50835"/>
    </source>
</evidence>
<dbReference type="InterPro" id="IPR013783">
    <property type="entry name" value="Ig-like_fold"/>
</dbReference>
<accession>A0AA88T2D0</accession>
<dbReference type="SUPFAM" id="SSF48726">
    <property type="entry name" value="Immunoglobulin"/>
    <property type="match status" value="1"/>
</dbReference>
<dbReference type="Gene3D" id="2.60.40.10">
    <property type="entry name" value="Immunoglobulins"/>
    <property type="match status" value="1"/>
</dbReference>
<protein>
    <recommendedName>
        <fullName evidence="2">Ig-like domain-containing protein</fullName>
    </recommendedName>
</protein>
<evidence type="ECO:0000256" key="1">
    <source>
        <dbReference type="SAM" id="SignalP"/>
    </source>
</evidence>
<organism evidence="3 4">
    <name type="scientific">Channa striata</name>
    <name type="common">Snakehead murrel</name>
    <name type="synonym">Ophicephalus striatus</name>
    <dbReference type="NCBI Taxonomy" id="64152"/>
    <lineage>
        <taxon>Eukaryota</taxon>
        <taxon>Metazoa</taxon>
        <taxon>Chordata</taxon>
        <taxon>Craniata</taxon>
        <taxon>Vertebrata</taxon>
        <taxon>Euteleostomi</taxon>
        <taxon>Actinopterygii</taxon>
        <taxon>Neopterygii</taxon>
        <taxon>Teleostei</taxon>
        <taxon>Neoteleostei</taxon>
        <taxon>Acanthomorphata</taxon>
        <taxon>Anabantaria</taxon>
        <taxon>Anabantiformes</taxon>
        <taxon>Channoidei</taxon>
        <taxon>Channidae</taxon>
        <taxon>Channa</taxon>
    </lineage>
</organism>
<dbReference type="PROSITE" id="PS50835">
    <property type="entry name" value="IG_LIKE"/>
    <property type="match status" value="1"/>
</dbReference>
<feature type="domain" description="Ig-like" evidence="2">
    <location>
        <begin position="58"/>
        <end position="129"/>
    </location>
</feature>
<dbReference type="AlphaFoldDB" id="A0AA88T2D0"/>
<dbReference type="EMBL" id="JAUPFM010000003">
    <property type="protein sequence ID" value="KAK2855896.1"/>
    <property type="molecule type" value="Genomic_DNA"/>
</dbReference>
<dbReference type="InterPro" id="IPR036179">
    <property type="entry name" value="Ig-like_dom_sf"/>
</dbReference>